<name>E3GXK4_METFV</name>
<dbReference type="STRING" id="523846.Mfer_0233"/>
<sequence length="188" mass="21697">MKHCHLKKKIKYDGSQLKPFWALEELNIKGPSIVTWIGPMNIKKEKIVDYEDKGREIKGGEMAHFIIEHFDSQPGNIKLCYHRQRMLIMILKEELLKMGIKTRREGDDLYINDSKLTVSIATASISSMKIHLGINLSSEGTPENIKTIGLKECNLDNKDIKKLIKNVAEKYIEEIRKIEEDITKTKTM</sequence>
<dbReference type="KEGG" id="mfv:Mfer_0233"/>
<dbReference type="EMBL" id="CP002278">
    <property type="protein sequence ID" value="ADP77036.1"/>
    <property type="molecule type" value="Genomic_DNA"/>
</dbReference>
<keyword evidence="1" id="KW-0175">Coiled coil</keyword>
<dbReference type="AlphaFoldDB" id="E3GXK4"/>
<dbReference type="Gene3D" id="3.30.930.10">
    <property type="entry name" value="Bira Bifunctional Protein, Domain 2"/>
    <property type="match status" value="1"/>
</dbReference>
<dbReference type="InterPro" id="IPR045864">
    <property type="entry name" value="aa-tRNA-synth_II/BPL/LPL"/>
</dbReference>
<dbReference type="SUPFAM" id="SSF55681">
    <property type="entry name" value="Class II aaRS and biotin synthetases"/>
    <property type="match status" value="1"/>
</dbReference>
<evidence type="ECO:0000256" key="1">
    <source>
        <dbReference type="SAM" id="Coils"/>
    </source>
</evidence>
<proteinExistence type="predicted"/>
<dbReference type="InterPro" id="IPR007162">
    <property type="entry name" value="DUF366"/>
</dbReference>
<reference evidence="2 3" key="1">
    <citation type="journal article" date="2010" name="Stand. Genomic Sci.">
        <title>Complete genome sequence of Methanothermus fervidus type strain (V24S).</title>
        <authorList>
            <person name="Anderson I."/>
            <person name="Djao O.D."/>
            <person name="Misra M."/>
            <person name="Chertkov O."/>
            <person name="Nolan M."/>
            <person name="Lucas S."/>
            <person name="Lapidus A."/>
            <person name="Del Rio T.G."/>
            <person name="Tice H."/>
            <person name="Cheng J.F."/>
            <person name="Tapia R."/>
            <person name="Han C."/>
            <person name="Goodwin L."/>
            <person name="Pitluck S."/>
            <person name="Liolios K."/>
            <person name="Ivanova N."/>
            <person name="Mavromatis K."/>
            <person name="Mikhailova N."/>
            <person name="Pati A."/>
            <person name="Brambilla E."/>
            <person name="Chen A."/>
            <person name="Palaniappan K."/>
            <person name="Land M."/>
            <person name="Hauser L."/>
            <person name="Chang Y.J."/>
            <person name="Jeffries C.D."/>
            <person name="Sikorski J."/>
            <person name="Spring S."/>
            <person name="Rohde M."/>
            <person name="Eichinger K."/>
            <person name="Huber H."/>
            <person name="Wirth R."/>
            <person name="Goker M."/>
            <person name="Detter J.C."/>
            <person name="Woyke T."/>
            <person name="Bristow J."/>
            <person name="Eisen J.A."/>
            <person name="Markowitz V."/>
            <person name="Hugenholtz P."/>
            <person name="Klenk H.P."/>
            <person name="Kyrpides N.C."/>
        </authorList>
    </citation>
    <scope>NUCLEOTIDE SEQUENCE [LARGE SCALE GENOMIC DNA]</scope>
    <source>
        <strain evidence="3">ATCC 43054 / DSM 2088 / JCM 10308 / V24 S</strain>
    </source>
</reference>
<dbReference type="OrthoDB" id="70011at2157"/>
<evidence type="ECO:0008006" key="4">
    <source>
        <dbReference type="Google" id="ProtNLM"/>
    </source>
</evidence>
<protein>
    <recommendedName>
        <fullName evidence="4">DUF366 domain-containing protein</fullName>
    </recommendedName>
</protein>
<dbReference type="PIRSF" id="PIRSF006503">
    <property type="entry name" value="UCP006503"/>
    <property type="match status" value="1"/>
</dbReference>
<keyword evidence="3" id="KW-1185">Reference proteome</keyword>
<dbReference type="Pfam" id="PF04017">
    <property type="entry name" value="DUF366"/>
    <property type="match status" value="1"/>
</dbReference>
<feature type="coiled-coil region" evidence="1">
    <location>
        <begin position="161"/>
        <end position="188"/>
    </location>
</feature>
<dbReference type="Proteomes" id="UP000002315">
    <property type="component" value="Chromosome"/>
</dbReference>
<gene>
    <name evidence="2" type="ordered locus">Mfer_0233</name>
</gene>
<evidence type="ECO:0000313" key="3">
    <source>
        <dbReference type="Proteomes" id="UP000002315"/>
    </source>
</evidence>
<dbReference type="HOGENOM" id="CLU_113977_0_0_2"/>
<evidence type="ECO:0000313" key="2">
    <source>
        <dbReference type="EMBL" id="ADP77036.1"/>
    </source>
</evidence>
<accession>E3GXK4</accession>
<organism evidence="2 3">
    <name type="scientific">Methanothermus fervidus (strain ATCC 43054 / DSM 2088 / JCM 10308 / V24 S)</name>
    <dbReference type="NCBI Taxonomy" id="523846"/>
    <lineage>
        <taxon>Archaea</taxon>
        <taxon>Methanobacteriati</taxon>
        <taxon>Methanobacteriota</taxon>
        <taxon>Methanomada group</taxon>
        <taxon>Methanobacteria</taxon>
        <taxon>Methanobacteriales</taxon>
        <taxon>Methanothermaceae</taxon>
        <taxon>Methanothermus</taxon>
    </lineage>
</organism>